<comment type="caution">
    <text evidence="2">The sequence shown here is derived from an EMBL/GenBank/DDBJ whole genome shotgun (WGS) entry which is preliminary data.</text>
</comment>
<feature type="compositionally biased region" description="Basic and acidic residues" evidence="1">
    <location>
        <begin position="24"/>
        <end position="35"/>
    </location>
</feature>
<protein>
    <submittedName>
        <fullName evidence="2">Uncharacterized protein</fullName>
    </submittedName>
</protein>
<reference evidence="2 3" key="1">
    <citation type="journal article" date="2012" name="Genome Biol.">
        <title>Genome and low-iron response of an oceanic diatom adapted to chronic iron limitation.</title>
        <authorList>
            <person name="Lommer M."/>
            <person name="Specht M."/>
            <person name="Roy A.S."/>
            <person name="Kraemer L."/>
            <person name="Andreson R."/>
            <person name="Gutowska M.A."/>
            <person name="Wolf J."/>
            <person name="Bergner S.V."/>
            <person name="Schilhabel M.B."/>
            <person name="Klostermeier U.C."/>
            <person name="Beiko R.G."/>
            <person name="Rosenstiel P."/>
            <person name="Hippler M."/>
            <person name="Laroche J."/>
        </authorList>
    </citation>
    <scope>NUCLEOTIDE SEQUENCE [LARGE SCALE GENOMIC DNA]</scope>
    <source>
        <strain evidence="2 3">CCMP1005</strain>
    </source>
</reference>
<feature type="non-terminal residue" evidence="2">
    <location>
        <position position="1"/>
    </location>
</feature>
<evidence type="ECO:0000313" key="2">
    <source>
        <dbReference type="EMBL" id="EJK75750.1"/>
    </source>
</evidence>
<accession>K0TEE7</accession>
<dbReference type="InterPro" id="IPR011050">
    <property type="entry name" value="Pectin_lyase_fold/virulence"/>
</dbReference>
<evidence type="ECO:0000256" key="1">
    <source>
        <dbReference type="SAM" id="MobiDB-lite"/>
    </source>
</evidence>
<gene>
    <name evidence="2" type="ORF">THAOC_02517</name>
</gene>
<organism evidence="2 3">
    <name type="scientific">Thalassiosira oceanica</name>
    <name type="common">Marine diatom</name>
    <dbReference type="NCBI Taxonomy" id="159749"/>
    <lineage>
        <taxon>Eukaryota</taxon>
        <taxon>Sar</taxon>
        <taxon>Stramenopiles</taxon>
        <taxon>Ochrophyta</taxon>
        <taxon>Bacillariophyta</taxon>
        <taxon>Coscinodiscophyceae</taxon>
        <taxon>Thalassiosirophycidae</taxon>
        <taxon>Thalassiosirales</taxon>
        <taxon>Thalassiosiraceae</taxon>
        <taxon>Thalassiosira</taxon>
    </lineage>
</organism>
<proteinExistence type="predicted"/>
<name>K0TEE7_THAOC</name>
<dbReference type="Proteomes" id="UP000266841">
    <property type="component" value="Unassembled WGS sequence"/>
</dbReference>
<sequence length="1016" mass="110353">DVWLAEPGRPSMTGGALVRAARAQHPDVRGGHSDAPEAWPVPAAPDERERPLPGSGWDKSGRLSNNDGDDGVDLTLGLLDADEVLLSPPPRCFKPEGYGLPGDRCSNGCQQVTGGNVRSVAKACPPGLQDCPERYHDAFTPHPDPKNPDFEMNRCPAAFPSCNRENQDASWPSCLEGNNIGYVSYSSATSGELSLPTYEDGELYVTACTDKKLLGPFQIVKHVHDTSGGGKIYFDYTNLSVNYNKPGKETSLWEGMTSCWKMDADKIEEITDGKVKTDYFRFEQRPKFKVLSSGAFDADREWWHYGPGERLCVISDAPDVAAVRVRVKQRGTMLSLRGSENVRVAGLKLFATEFNAVAAGGVGRDVTFDALTAEYPGETRLEPAGLTNSVLRYGSGVVKSMGTVAGNAPDGAVRCVFSNNLIEYAEMAVELTGCAGADVVRNTIHHIYNGDALEIYGHGCDGEGREWNPDTCPFEVALNRIHDVGFNGHCDCSGVQTKFGAVREMRIQNNWIYSLPYHKGLRCDTGENGAVVAENVIWDASKGAMLKGGTIEGHKIVQNTAFGSKDVDFSVVEFEYGDGSTTPWKPYNTKTSVFNNAVDDWRDSGKRKCTEPVCVPSPGYALKEPNLSKPWAKRWEKCDWKKGPVPCIDNWDDMSPWLQEWNKKTGQWKPTGVGIDDPGCQSGPLGKYNTLHYGTCVEGKQDWATSGGWPRVAAMLRDVGNYDFRPKRSGAPKTLLGRGKHGVSDFESRDIGAYEADGAHYSIPGRIEATASSPVPPDGAFSAKGDADLMFLGGANAEGHALLLGSSFCDVATRSPGDGSVLVDTNIYTPPGGLKADLRYYWRVDVLHEDGSAKKGPVWCFDVEDPSNTVELSKSWNMRTTKSSCTLMSVDACGDAPSSAPTLKASLAPTPEAPHPSCQDDISFRFQGSPKKSCQWVAQKPGKRCGNGDPSDEKTVREACPVTCDACCQDDPLFRFEGHPDKNCGWVAKKPNKRCRLSNSDGLPLREVCPVTCDAC</sequence>
<dbReference type="OrthoDB" id="57213at2759"/>
<dbReference type="EMBL" id="AGNL01002744">
    <property type="protein sequence ID" value="EJK75750.1"/>
    <property type="molecule type" value="Genomic_DNA"/>
</dbReference>
<feature type="region of interest" description="Disordered" evidence="1">
    <location>
        <begin position="1"/>
        <end position="68"/>
    </location>
</feature>
<dbReference type="AlphaFoldDB" id="K0TEE7"/>
<dbReference type="Gene3D" id="2.160.20.10">
    <property type="entry name" value="Single-stranded right-handed beta-helix, Pectin lyase-like"/>
    <property type="match status" value="1"/>
</dbReference>
<keyword evidence="3" id="KW-1185">Reference proteome</keyword>
<dbReference type="InterPro" id="IPR012334">
    <property type="entry name" value="Pectin_lyas_fold"/>
</dbReference>
<dbReference type="eggNOG" id="ENOG502S73K">
    <property type="taxonomic scope" value="Eukaryota"/>
</dbReference>
<dbReference type="SUPFAM" id="SSF51126">
    <property type="entry name" value="Pectin lyase-like"/>
    <property type="match status" value="1"/>
</dbReference>
<evidence type="ECO:0000313" key="3">
    <source>
        <dbReference type="Proteomes" id="UP000266841"/>
    </source>
</evidence>